<dbReference type="EMBL" id="MEIA01000477">
    <property type="protein sequence ID" value="OJF10380.1"/>
    <property type="molecule type" value="Genomic_DNA"/>
</dbReference>
<dbReference type="AlphaFoldDB" id="A0A1K0GHI5"/>
<sequence length="268" mass="28400">MQEQSPYLFDPGDEHFSVTADPDGTVIDVAVRGAWAASLHPVVSRTLRKCLAGSPAGIVFDLSRIDDPGPGGVPTWLGAVRATAGAEAKTRIAVCLPPGSARPRPGREDAGDLPIHTTVAEAHAALAGQLSPGEVVRLSLPPAPNSPGMARDLIGRVCQDWDMSTLLLPARAVMSELVTNAVEHAGTWIDIAVSRRGTTLHIAVRDRNPELPRVLELAPVRGGLPLDERGRGLRVVHADSTAWGALPTAGGKLVWATVRDRAGRPRRW</sequence>
<name>A0A1K0GHI5_9ACTN</name>
<dbReference type="CDD" id="cd16936">
    <property type="entry name" value="HATPase_RsbW-like"/>
    <property type="match status" value="1"/>
</dbReference>
<dbReference type="RefSeq" id="WP_071809095.1">
    <property type="nucleotide sequence ID" value="NZ_MEIA01000477.1"/>
</dbReference>
<proteinExistence type="predicted"/>
<gene>
    <name evidence="1" type="ORF">BG844_32085</name>
</gene>
<dbReference type="InterPro" id="IPR036890">
    <property type="entry name" value="HATPase_C_sf"/>
</dbReference>
<evidence type="ECO:0008006" key="3">
    <source>
        <dbReference type="Google" id="ProtNLM"/>
    </source>
</evidence>
<evidence type="ECO:0000313" key="2">
    <source>
        <dbReference type="Proteomes" id="UP000182486"/>
    </source>
</evidence>
<dbReference type="PANTHER" id="PTHR35526">
    <property type="entry name" value="ANTI-SIGMA-F FACTOR RSBW-RELATED"/>
    <property type="match status" value="1"/>
</dbReference>
<dbReference type="Proteomes" id="UP000182486">
    <property type="component" value="Unassembled WGS sequence"/>
</dbReference>
<reference evidence="1 2" key="1">
    <citation type="submission" date="2016-09" db="EMBL/GenBank/DDBJ databases">
        <title>Couchioplanes caeruleus draft genome sequence.</title>
        <authorList>
            <person name="Sheehan J."/>
            <person name="Caffrey P."/>
        </authorList>
    </citation>
    <scope>NUCLEOTIDE SEQUENCE [LARGE SCALE GENOMIC DNA]</scope>
    <source>
        <strain evidence="1 2">DSM 43634</strain>
    </source>
</reference>
<keyword evidence="2" id="KW-1185">Reference proteome</keyword>
<accession>A0A1K0GHI5</accession>
<dbReference type="Gene3D" id="3.30.565.10">
    <property type="entry name" value="Histidine kinase-like ATPase, C-terminal domain"/>
    <property type="match status" value="1"/>
</dbReference>
<dbReference type="InterPro" id="IPR050267">
    <property type="entry name" value="Anti-sigma-factor_SerPK"/>
</dbReference>
<protein>
    <recommendedName>
        <fullName evidence="3">Anti-sigma regulatory factor (Ser/Thr protein kinase)</fullName>
    </recommendedName>
</protein>
<dbReference type="PANTHER" id="PTHR35526:SF3">
    <property type="entry name" value="ANTI-SIGMA-F FACTOR RSBW"/>
    <property type="match status" value="1"/>
</dbReference>
<evidence type="ECO:0000313" key="1">
    <source>
        <dbReference type="EMBL" id="OJF10380.1"/>
    </source>
</evidence>
<organism evidence="1 2">
    <name type="scientific">Couchioplanes caeruleus subsp. caeruleus</name>
    <dbReference type="NCBI Taxonomy" id="56427"/>
    <lineage>
        <taxon>Bacteria</taxon>
        <taxon>Bacillati</taxon>
        <taxon>Actinomycetota</taxon>
        <taxon>Actinomycetes</taxon>
        <taxon>Micromonosporales</taxon>
        <taxon>Micromonosporaceae</taxon>
        <taxon>Couchioplanes</taxon>
    </lineage>
</organism>
<comment type="caution">
    <text evidence="1">The sequence shown here is derived from an EMBL/GenBank/DDBJ whole genome shotgun (WGS) entry which is preliminary data.</text>
</comment>
<dbReference type="SUPFAM" id="SSF55874">
    <property type="entry name" value="ATPase domain of HSP90 chaperone/DNA topoisomerase II/histidine kinase"/>
    <property type="match status" value="1"/>
</dbReference>